<evidence type="ECO:0000313" key="18">
    <source>
        <dbReference type="Proteomes" id="UP001304300"/>
    </source>
</evidence>
<dbReference type="PANTHER" id="PTHR45833">
    <property type="entry name" value="METHIONINE SYNTHASE"/>
    <property type="match status" value="1"/>
</dbReference>
<comment type="pathway">
    <text evidence="10">Amino-acid biosynthesis; L-methionine biosynthesis via de novo pathway; L-methionine from L-homocysteine (MetH route): step 1/1.</text>
</comment>
<keyword evidence="10" id="KW-0486">Methionine biosynthesis</keyword>
<keyword evidence="8 10" id="KW-0170">Cobalt</keyword>
<dbReference type="SUPFAM" id="SSF51717">
    <property type="entry name" value="Dihydropteroate synthetase-like"/>
    <property type="match status" value="1"/>
</dbReference>
<evidence type="ECO:0000256" key="4">
    <source>
        <dbReference type="ARBA" id="ARBA00022679"/>
    </source>
</evidence>
<dbReference type="InterPro" id="IPR003759">
    <property type="entry name" value="Cbl-bd_cap"/>
</dbReference>
<keyword evidence="2 10" id="KW-0489">Methyltransferase</keyword>
<comment type="cofactor">
    <cofactor evidence="10 11">
        <name>methylcob(III)alamin</name>
        <dbReference type="ChEBI" id="CHEBI:28115"/>
    </cofactor>
</comment>
<dbReference type="InterPro" id="IPR036594">
    <property type="entry name" value="Meth_synthase_dom"/>
</dbReference>
<evidence type="ECO:0000313" key="17">
    <source>
        <dbReference type="EMBL" id="WOO39512.1"/>
    </source>
</evidence>
<evidence type="ECO:0000259" key="15">
    <source>
        <dbReference type="PROSITE" id="PS51332"/>
    </source>
</evidence>
<evidence type="ECO:0000256" key="12">
    <source>
        <dbReference type="PIRSR" id="PIRSR000381-2"/>
    </source>
</evidence>
<dbReference type="FunFam" id="1.10.1240.10:FF:000001">
    <property type="entry name" value="Methionine synthase"/>
    <property type="match status" value="1"/>
</dbReference>
<dbReference type="SUPFAM" id="SSF47644">
    <property type="entry name" value="Methionine synthase domain"/>
    <property type="match status" value="1"/>
</dbReference>
<proteinExistence type="inferred from homology"/>
<feature type="binding site" evidence="12">
    <location>
        <position position="461"/>
    </location>
    <ligand>
        <name>methylcob(III)alamin</name>
        <dbReference type="ChEBI" id="CHEBI:28115"/>
    </ligand>
</feature>
<keyword evidence="6 10" id="KW-0479">Metal-binding</keyword>
<dbReference type="CDD" id="cd02069">
    <property type="entry name" value="methionine_synthase_B12_BD"/>
    <property type="match status" value="1"/>
</dbReference>
<dbReference type="SMART" id="SM01018">
    <property type="entry name" value="B12-binding_2"/>
    <property type="match status" value="1"/>
</dbReference>
<dbReference type="Gene3D" id="1.10.1240.10">
    <property type="entry name" value="Methionine synthase domain"/>
    <property type="match status" value="1"/>
</dbReference>
<keyword evidence="18" id="KW-1185">Reference proteome</keyword>
<keyword evidence="10" id="KW-0028">Amino-acid biosynthesis</keyword>
<feature type="binding site" evidence="12">
    <location>
        <begin position="409"/>
        <end position="413"/>
    </location>
    <ligand>
        <name>methylcob(III)alamin</name>
        <dbReference type="ChEBI" id="CHEBI:28115"/>
    </ligand>
</feature>
<dbReference type="InterPro" id="IPR033706">
    <property type="entry name" value="Met_synthase_B12-bd"/>
</dbReference>
<dbReference type="Pfam" id="PF02310">
    <property type="entry name" value="B12-binding"/>
    <property type="match status" value="1"/>
</dbReference>
<dbReference type="PIRSF" id="PIRSF000381">
    <property type="entry name" value="MetH"/>
    <property type="match status" value="1"/>
</dbReference>
<dbReference type="PANTHER" id="PTHR45833:SF1">
    <property type="entry name" value="METHIONINE SYNTHASE"/>
    <property type="match status" value="1"/>
</dbReference>
<dbReference type="SUPFAM" id="SSF56507">
    <property type="entry name" value="Methionine synthase activation domain-like"/>
    <property type="match status" value="1"/>
</dbReference>
<feature type="binding site" evidence="12">
    <location>
        <position position="805"/>
    </location>
    <ligand>
        <name>S-adenosyl-L-methionine</name>
        <dbReference type="ChEBI" id="CHEBI:59789"/>
    </ligand>
</feature>
<dbReference type="InterPro" id="IPR011005">
    <property type="entry name" value="Dihydropteroate_synth-like_sf"/>
</dbReference>
<dbReference type="FunFam" id="3.20.20.20:FF:000002">
    <property type="entry name" value="Methionine synthase"/>
    <property type="match status" value="1"/>
</dbReference>
<name>A0AAQ3QUC0_9BACT</name>
<dbReference type="GO" id="GO:0008270">
    <property type="term" value="F:zinc ion binding"/>
    <property type="evidence" value="ECO:0007669"/>
    <property type="project" value="UniProtKB-UniRule"/>
</dbReference>
<feature type="binding site" evidence="12">
    <location>
        <position position="600"/>
    </location>
    <ligand>
        <name>S-adenosyl-L-methionine</name>
        <dbReference type="ChEBI" id="CHEBI:59789"/>
    </ligand>
</feature>
<dbReference type="Gene3D" id="1.10.288.10">
    <property type="entry name" value="Cobalamin-dependent Methionine Synthase, domain 2"/>
    <property type="match status" value="1"/>
</dbReference>
<dbReference type="PROSITE" id="PS51332">
    <property type="entry name" value="B12_BINDING"/>
    <property type="match status" value="1"/>
</dbReference>
<keyword evidence="10" id="KW-0862">Zinc</keyword>
<dbReference type="CDD" id="cd00740">
    <property type="entry name" value="MeTr"/>
    <property type="match status" value="1"/>
</dbReference>
<evidence type="ECO:0000256" key="5">
    <source>
        <dbReference type="ARBA" id="ARBA00022691"/>
    </source>
</evidence>
<organism evidence="17 18">
    <name type="scientific">Rubellicoccus peritrichatus</name>
    <dbReference type="NCBI Taxonomy" id="3080537"/>
    <lineage>
        <taxon>Bacteria</taxon>
        <taxon>Pseudomonadati</taxon>
        <taxon>Verrucomicrobiota</taxon>
        <taxon>Opitutia</taxon>
        <taxon>Puniceicoccales</taxon>
        <taxon>Cerasicoccaceae</taxon>
        <taxon>Rubellicoccus</taxon>
    </lineage>
</organism>
<keyword evidence="3 10" id="KW-0846">Cobalamin</keyword>
<evidence type="ECO:0000256" key="1">
    <source>
        <dbReference type="ARBA" id="ARBA00010398"/>
    </source>
</evidence>
<comment type="similarity">
    <text evidence="1">Belongs to the vitamin-B12 dependent methionine synthase family.</text>
</comment>
<dbReference type="GO" id="GO:0005829">
    <property type="term" value="C:cytosol"/>
    <property type="evidence" value="ECO:0007669"/>
    <property type="project" value="TreeGrafter"/>
</dbReference>
<evidence type="ECO:0000256" key="2">
    <source>
        <dbReference type="ARBA" id="ARBA00022603"/>
    </source>
</evidence>
<comment type="domain">
    <text evidence="10">Modular enzyme with four functionally distinct domains. The isolated Hcy-binding domain catalyzes methyl transfer from free methylcobalamin to homocysteine. The Hcy-binding domain in association with the pterin-binding domain catalyzes the methylation of cob(I)alamin by methyltetrahydrofolate and the methylation of homocysteine. The B12-binding domain binds the cofactor. The AdoMet activation domain binds S-adenosyl-L-methionine. Under aerobic conditions cob(I)alamin can be converted to inactive cob(II)alamin. Reductive methylation by S-adenosyl-L-methionine and flavodoxin regenerates methylcobalamin.</text>
</comment>
<feature type="binding site" evidence="12">
    <location>
        <begin position="860"/>
        <end position="861"/>
    </location>
    <ligand>
        <name>S-adenosyl-L-methionine</name>
        <dbReference type="ChEBI" id="CHEBI:59789"/>
    </ligand>
</feature>
<feature type="binding site" description="axial binding residue" evidence="11">
    <location>
        <position position="412"/>
    </location>
    <ligand>
        <name>methylcob(III)alamin</name>
        <dbReference type="ChEBI" id="CHEBI:28115"/>
    </ligand>
    <ligandPart>
        <name>Co</name>
        <dbReference type="ChEBI" id="CHEBI:27638"/>
    </ligandPart>
</feature>
<dbReference type="PROSITE" id="PS50972">
    <property type="entry name" value="PTERIN_BINDING"/>
    <property type="match status" value="1"/>
</dbReference>
<comment type="catalytic activity">
    <reaction evidence="10">
        <text>(6S)-5-methyl-5,6,7,8-tetrahydrofolate + L-homocysteine = (6S)-5,6,7,8-tetrahydrofolate + L-methionine</text>
        <dbReference type="Rhea" id="RHEA:11172"/>
        <dbReference type="ChEBI" id="CHEBI:18608"/>
        <dbReference type="ChEBI" id="CHEBI:57453"/>
        <dbReference type="ChEBI" id="CHEBI:57844"/>
        <dbReference type="ChEBI" id="CHEBI:58199"/>
        <dbReference type="EC" id="2.1.1.13"/>
    </reaction>
</comment>
<dbReference type="GO" id="GO:0050667">
    <property type="term" value="P:homocysteine metabolic process"/>
    <property type="evidence" value="ECO:0007669"/>
    <property type="project" value="TreeGrafter"/>
</dbReference>
<dbReference type="Pfam" id="PF00809">
    <property type="entry name" value="Pterin_bind"/>
    <property type="match status" value="1"/>
</dbReference>
<dbReference type="FunFam" id="3.40.50.280:FF:000001">
    <property type="entry name" value="Methionine synthase"/>
    <property type="match status" value="1"/>
</dbReference>
<evidence type="ECO:0000256" key="3">
    <source>
        <dbReference type="ARBA" id="ARBA00022628"/>
    </source>
</evidence>
<reference evidence="17 18" key="1">
    <citation type="submission" date="2023-10" db="EMBL/GenBank/DDBJ databases">
        <title>Rubellicoccus peritrichatus gen. nov., sp. nov., isolated from an algae of coral reef tank.</title>
        <authorList>
            <person name="Luo J."/>
        </authorList>
    </citation>
    <scope>NUCLEOTIDE SEQUENCE [LARGE SCALE GENOMIC DNA]</scope>
    <source>
        <strain evidence="17 18">CR14</strain>
    </source>
</reference>
<protein>
    <recommendedName>
        <fullName evidence="9 10">Methionine synthase</fullName>
        <ecNumber evidence="9 10">2.1.1.13</ecNumber>
    </recommendedName>
    <alternativeName>
        <fullName evidence="10">5-methyltetrahydrofolate--homocysteine methyltransferase</fullName>
    </alternativeName>
</protein>
<dbReference type="PROSITE" id="PS51337">
    <property type="entry name" value="B12_BINDING_NTER"/>
    <property type="match status" value="1"/>
</dbReference>
<dbReference type="NCBIfam" id="TIGR02082">
    <property type="entry name" value="metH"/>
    <property type="match status" value="1"/>
</dbReference>
<dbReference type="Pfam" id="PF02607">
    <property type="entry name" value="B12-binding_2"/>
    <property type="match status" value="1"/>
</dbReference>
<dbReference type="Pfam" id="PF02965">
    <property type="entry name" value="Met_synt_B12"/>
    <property type="match status" value="1"/>
</dbReference>
<feature type="domain" description="Pterin-binding" evidence="13">
    <location>
        <begin position="8"/>
        <end position="269"/>
    </location>
</feature>
<dbReference type="AlphaFoldDB" id="A0AAQ3QUC0"/>
<evidence type="ECO:0000256" key="8">
    <source>
        <dbReference type="ARBA" id="ARBA00023285"/>
    </source>
</evidence>
<dbReference type="Proteomes" id="UP001304300">
    <property type="component" value="Chromosome"/>
</dbReference>
<feature type="binding site" evidence="12">
    <location>
        <position position="457"/>
    </location>
    <ligand>
        <name>methylcob(III)alamin</name>
        <dbReference type="ChEBI" id="CHEBI:28115"/>
    </ligand>
</feature>
<evidence type="ECO:0000259" key="16">
    <source>
        <dbReference type="PROSITE" id="PS51337"/>
    </source>
</evidence>
<evidence type="ECO:0000256" key="6">
    <source>
        <dbReference type="ARBA" id="ARBA00022723"/>
    </source>
</evidence>
<comment type="cofactor">
    <cofactor evidence="10">
        <name>Zn(2+)</name>
        <dbReference type="ChEBI" id="CHEBI:29105"/>
    </cofactor>
</comment>
<feature type="domain" description="B12-binding N-terminal" evidence="16">
    <location>
        <begin position="301"/>
        <end position="395"/>
    </location>
</feature>
<dbReference type="Gene3D" id="3.40.50.280">
    <property type="entry name" value="Cobalamin-binding domain"/>
    <property type="match status" value="1"/>
</dbReference>
<dbReference type="Gene3D" id="3.20.20.20">
    <property type="entry name" value="Dihydropteroate synthase-like"/>
    <property type="match status" value="1"/>
</dbReference>
<evidence type="ECO:0000259" key="13">
    <source>
        <dbReference type="PROSITE" id="PS50972"/>
    </source>
</evidence>
<gene>
    <name evidence="17" type="primary">metH</name>
    <name evidence="17" type="ORF">RZN69_12885</name>
</gene>
<dbReference type="GO" id="GO:0031419">
    <property type="term" value="F:cobalamin binding"/>
    <property type="evidence" value="ECO:0007669"/>
    <property type="project" value="UniProtKB-UniRule"/>
</dbReference>
<keyword evidence="7" id="KW-0677">Repeat</keyword>
<feature type="binding site" evidence="12">
    <location>
        <position position="345"/>
    </location>
    <ligand>
        <name>methylcob(III)alamin</name>
        <dbReference type="ChEBI" id="CHEBI:28115"/>
    </ligand>
</feature>
<dbReference type="KEGG" id="puo:RZN69_12885"/>
<dbReference type="GO" id="GO:0032259">
    <property type="term" value="P:methylation"/>
    <property type="evidence" value="ECO:0007669"/>
    <property type="project" value="UniProtKB-KW"/>
</dbReference>
<dbReference type="InterPro" id="IPR011822">
    <property type="entry name" value="MetH"/>
</dbReference>
<keyword evidence="5 10" id="KW-0949">S-adenosyl-L-methionine</keyword>
<evidence type="ECO:0000256" key="9">
    <source>
        <dbReference type="NCBIfam" id="TIGR02082"/>
    </source>
</evidence>
<dbReference type="Gene3D" id="3.10.196.10">
    <property type="entry name" value="Vitamin B12-dependent methionine synthase, activation domain"/>
    <property type="match status" value="1"/>
</dbReference>
<dbReference type="InterPro" id="IPR004223">
    <property type="entry name" value="VitB12-dep_Met_synth_activ_dom"/>
</dbReference>
<dbReference type="InterPro" id="IPR037010">
    <property type="entry name" value="VitB12-dep_Met_synth_activ_sf"/>
</dbReference>
<dbReference type="GO" id="GO:0046653">
    <property type="term" value="P:tetrahydrofolate metabolic process"/>
    <property type="evidence" value="ECO:0007669"/>
    <property type="project" value="TreeGrafter"/>
</dbReference>
<evidence type="ECO:0000256" key="7">
    <source>
        <dbReference type="ARBA" id="ARBA00022737"/>
    </source>
</evidence>
<dbReference type="PROSITE" id="PS50974">
    <property type="entry name" value="ADOMET_ACTIVATION"/>
    <property type="match status" value="1"/>
</dbReference>
<dbReference type="EC" id="2.1.1.13" evidence="9 10"/>
<accession>A0AAQ3QUC0</accession>
<keyword evidence="4 10" id="KW-0808">Transferase</keyword>
<evidence type="ECO:0000256" key="10">
    <source>
        <dbReference type="PIRNR" id="PIRNR000381"/>
    </source>
</evidence>
<dbReference type="InterPro" id="IPR050554">
    <property type="entry name" value="Met_Synthase/Corrinoid"/>
</dbReference>
<dbReference type="EMBL" id="CP136920">
    <property type="protein sequence ID" value="WOO39512.1"/>
    <property type="molecule type" value="Genomic_DNA"/>
</dbReference>
<dbReference type="SUPFAM" id="SSF52242">
    <property type="entry name" value="Cobalamin (vitamin B12)-binding domain"/>
    <property type="match status" value="1"/>
</dbReference>
<feature type="domain" description="B12-binding" evidence="15">
    <location>
        <begin position="399"/>
        <end position="534"/>
    </location>
</feature>
<sequence length="895" mass="99846">MSNAAQQFILVGERTNVTGSPRFRKLIKEDRFDDALEVARQQVESGAHVIDVNFDEGLLDSEACMHHFLNLMAAEPDISRIPVMVDSSKWSVIEAGLRCLQGKGIVNSISLKEGVEVFKKHARLIQRYGAATVVMAFDEEGQAATKEDKVRICKRAYDILVNEVNFDPQDIIFDPNILTVATGMDEHNNYAVDFIEAVTEIKRLCPGARCSGGVSNISFSFRGNNPVREAMHSAFLYHAIRAGLDMGIVNAGMVGVYDDIDKELLERVEDVLLNRRDDATERLITFAETVKGEGKKEDDSTKLAWREGSVEERISHALVKGIADYIEADTEEARQKLNRPLEVIEGPLMDGMKVVGKLFGDGKMFLPQVVKSARVMKKAVAYLTPFMEKEKEGQEGNAQGVFVIATVKGDVHDIGKNIVAVVLACNSWKVVDLGVMVSCDQILQKAKEENADIVGMSGLITPSLDEMIHNAQEMKRQGFDVPLLLGGATTSKAHTAIKIAPEYDHPVVHVADASLVVNVCADLGSPERRDAYISELNADHERQRERFARNQNKTKFLSIGEAREKSVKIDWSNYEAPKPSRYGIVHWDQIDLGRIAEYIDWSPFFWTWELKGVFPKILSHDKYGAEATKLYDDARRLIDEIVRNKRFRCRAVTGIWPANSIGDDVALYGIDGNGDQELARFHFLRQQKEKTGNDQTYRCLADYVAPKDSGKADIMGAFACTSGEEVDTYAKTFEDKGDDYTGIMIKAIGDRFAEACAEWLHKQIRDDLGFGAEEGFSGKAGLLHKPGEVNEHVAWMVKEQYQGIRPAAGYPACPDHTEKDGLWELLNAESLTGISLTESRAMNPPASVSGLYFTHPEAKYFNVGTIDRDQAEEYARRKGVEIPFMEKWLRPNLEG</sequence>
<dbReference type="InterPro" id="IPR000489">
    <property type="entry name" value="Pterin-binding_dom"/>
</dbReference>
<comment type="function">
    <text evidence="10">Catalyzes the transfer of a methyl group from methyl-cobalamin to homocysteine, yielding enzyme-bound cob(I)alamin and methionine. Subsequently, remethylates the cofactor using methyltetrahydrofolate.</text>
</comment>
<feature type="binding site" evidence="12">
    <location>
        <position position="513"/>
    </location>
    <ligand>
        <name>methylcob(III)alamin</name>
        <dbReference type="ChEBI" id="CHEBI:28115"/>
    </ligand>
</feature>
<feature type="domain" description="AdoMet activation" evidence="14">
    <location>
        <begin position="550"/>
        <end position="895"/>
    </location>
</feature>
<evidence type="ECO:0000256" key="11">
    <source>
        <dbReference type="PIRSR" id="PIRSR000381-1"/>
    </source>
</evidence>
<dbReference type="InterPro" id="IPR036724">
    <property type="entry name" value="Cobalamin-bd_sf"/>
</dbReference>
<evidence type="ECO:0000259" key="14">
    <source>
        <dbReference type="PROSITE" id="PS50974"/>
    </source>
</evidence>
<dbReference type="InterPro" id="IPR006158">
    <property type="entry name" value="Cobalamin-bd"/>
</dbReference>
<dbReference type="GO" id="GO:0008705">
    <property type="term" value="F:methionine synthase activity"/>
    <property type="evidence" value="ECO:0007669"/>
    <property type="project" value="UniProtKB-UniRule"/>
</dbReference>